<dbReference type="GO" id="GO:0005524">
    <property type="term" value="F:ATP binding"/>
    <property type="evidence" value="ECO:0007669"/>
    <property type="project" value="UniProtKB-KW"/>
</dbReference>
<dbReference type="SUPFAM" id="SSF52540">
    <property type="entry name" value="P-loop containing nucleoside triphosphate hydrolases"/>
    <property type="match status" value="1"/>
</dbReference>
<keyword evidence="4 6" id="KW-0067">ATP-binding</keyword>
<dbReference type="InterPro" id="IPR017871">
    <property type="entry name" value="ABC_transporter-like_CS"/>
</dbReference>
<dbReference type="CDD" id="cd03230">
    <property type="entry name" value="ABC_DR_subfamily_A"/>
    <property type="match status" value="1"/>
</dbReference>
<evidence type="ECO:0000256" key="2">
    <source>
        <dbReference type="ARBA" id="ARBA00022448"/>
    </source>
</evidence>
<dbReference type="Gene3D" id="3.40.50.300">
    <property type="entry name" value="P-loop containing nucleotide triphosphate hydrolases"/>
    <property type="match status" value="1"/>
</dbReference>
<dbReference type="PROSITE" id="PS50893">
    <property type="entry name" value="ABC_TRANSPORTER_2"/>
    <property type="match status" value="1"/>
</dbReference>
<dbReference type="InterPro" id="IPR027417">
    <property type="entry name" value="P-loop_NTPase"/>
</dbReference>
<dbReference type="GO" id="GO:0016887">
    <property type="term" value="F:ATP hydrolysis activity"/>
    <property type="evidence" value="ECO:0007669"/>
    <property type="project" value="InterPro"/>
</dbReference>
<keyword evidence="2" id="KW-0813">Transport</keyword>
<dbReference type="InterPro" id="IPR003439">
    <property type="entry name" value="ABC_transporter-like_ATP-bd"/>
</dbReference>
<name>A0A917JFN4_9ENTE</name>
<accession>A0A917JFN4</accession>
<evidence type="ECO:0000256" key="4">
    <source>
        <dbReference type="ARBA" id="ARBA00022840"/>
    </source>
</evidence>
<evidence type="ECO:0000259" key="5">
    <source>
        <dbReference type="PROSITE" id="PS50893"/>
    </source>
</evidence>
<proteinExistence type="inferred from homology"/>
<evidence type="ECO:0000256" key="3">
    <source>
        <dbReference type="ARBA" id="ARBA00022741"/>
    </source>
</evidence>
<dbReference type="RefSeq" id="WP_188368197.1">
    <property type="nucleotide sequence ID" value="NZ_BMDT01000010.1"/>
</dbReference>
<keyword evidence="7" id="KW-1185">Reference proteome</keyword>
<evidence type="ECO:0000313" key="7">
    <source>
        <dbReference type="Proteomes" id="UP000622610"/>
    </source>
</evidence>
<evidence type="ECO:0000256" key="1">
    <source>
        <dbReference type="ARBA" id="ARBA00005417"/>
    </source>
</evidence>
<dbReference type="Pfam" id="PF00005">
    <property type="entry name" value="ABC_tran"/>
    <property type="match status" value="1"/>
</dbReference>
<dbReference type="InterPro" id="IPR050763">
    <property type="entry name" value="ABC_transporter_ATP-binding"/>
</dbReference>
<sequence length="294" mass="33372">MFAIDIQHFSKQYQGKEVIHDLNLQVNEGEIYGFIGPNGAGKSTTIKALLDFIKPTTGDLAIFSLDSQKQAKTIRQFTSYVSSEVRFYPNFTTMDLMKITADFHQIEHSKQAIDELIQLFEIAPNKKVVELSLGNRKKIALATSLLSNPRLLILDEPTNGLDPAIQHRLFTELKRRNAQGMTIFLSSHNLTEIQEYADRAAFIREGEIITVQSISKESSLGKVVKIVSNTLQTQDFPANYKILEHQDQQWRLLYTGENKELLQFLNQDSILDFTVQTPTLEDQFLSLYEGGAVK</sequence>
<dbReference type="Proteomes" id="UP000622610">
    <property type="component" value="Unassembled WGS sequence"/>
</dbReference>
<keyword evidence="3" id="KW-0547">Nucleotide-binding</keyword>
<dbReference type="EMBL" id="BMDT01000010">
    <property type="protein sequence ID" value="GGI66370.1"/>
    <property type="molecule type" value="Genomic_DNA"/>
</dbReference>
<reference evidence="6" key="2">
    <citation type="submission" date="2020-09" db="EMBL/GenBank/DDBJ databases">
        <authorList>
            <person name="Sun Q."/>
            <person name="Sedlacek I."/>
        </authorList>
    </citation>
    <scope>NUCLEOTIDE SEQUENCE</scope>
    <source>
        <strain evidence="6">CCM 8433</strain>
    </source>
</reference>
<comment type="similarity">
    <text evidence="1">Belongs to the ABC transporter superfamily.</text>
</comment>
<dbReference type="PANTHER" id="PTHR42711:SF5">
    <property type="entry name" value="ABC TRANSPORTER ATP-BINDING PROTEIN NATA"/>
    <property type="match status" value="1"/>
</dbReference>
<dbReference type="PROSITE" id="PS00211">
    <property type="entry name" value="ABC_TRANSPORTER_1"/>
    <property type="match status" value="1"/>
</dbReference>
<dbReference type="SMART" id="SM00382">
    <property type="entry name" value="AAA"/>
    <property type="match status" value="1"/>
</dbReference>
<organism evidence="6 7">
    <name type="scientific">Enterococcus alcedinis</name>
    <dbReference type="NCBI Taxonomy" id="1274384"/>
    <lineage>
        <taxon>Bacteria</taxon>
        <taxon>Bacillati</taxon>
        <taxon>Bacillota</taxon>
        <taxon>Bacilli</taxon>
        <taxon>Lactobacillales</taxon>
        <taxon>Enterococcaceae</taxon>
        <taxon>Enterococcus</taxon>
    </lineage>
</organism>
<gene>
    <name evidence="6" type="ORF">GCM10011482_20240</name>
</gene>
<evidence type="ECO:0000313" key="6">
    <source>
        <dbReference type="EMBL" id="GGI66370.1"/>
    </source>
</evidence>
<feature type="domain" description="ABC transporter" evidence="5">
    <location>
        <begin position="4"/>
        <end position="230"/>
    </location>
</feature>
<protein>
    <submittedName>
        <fullName evidence="6">ABC transporter ATP-binding protein</fullName>
    </submittedName>
</protein>
<dbReference type="AlphaFoldDB" id="A0A917JFN4"/>
<dbReference type="PANTHER" id="PTHR42711">
    <property type="entry name" value="ABC TRANSPORTER ATP-BINDING PROTEIN"/>
    <property type="match status" value="1"/>
</dbReference>
<comment type="caution">
    <text evidence="6">The sequence shown here is derived from an EMBL/GenBank/DDBJ whole genome shotgun (WGS) entry which is preliminary data.</text>
</comment>
<dbReference type="InterPro" id="IPR003593">
    <property type="entry name" value="AAA+_ATPase"/>
</dbReference>
<reference evidence="6" key="1">
    <citation type="journal article" date="2014" name="Int. J. Syst. Evol. Microbiol.">
        <title>Complete genome sequence of Corynebacterium casei LMG S-19264T (=DSM 44701T), isolated from a smear-ripened cheese.</title>
        <authorList>
            <consortium name="US DOE Joint Genome Institute (JGI-PGF)"/>
            <person name="Walter F."/>
            <person name="Albersmeier A."/>
            <person name="Kalinowski J."/>
            <person name="Ruckert C."/>
        </authorList>
    </citation>
    <scope>NUCLEOTIDE SEQUENCE</scope>
    <source>
        <strain evidence="6">CCM 8433</strain>
    </source>
</reference>